<dbReference type="GO" id="GO:0005634">
    <property type="term" value="C:nucleus"/>
    <property type="evidence" value="ECO:0007669"/>
    <property type="project" value="UniProtKB-SubCell"/>
</dbReference>
<comment type="function">
    <text evidence="9">Transcription factor that binds specifically to a 5'-AA[AG]G-3' consensus core sequence.</text>
</comment>
<dbReference type="OMA" id="ATQWEEG"/>
<evidence type="ECO:0000256" key="3">
    <source>
        <dbReference type="ARBA" id="ARBA00022833"/>
    </source>
</evidence>
<keyword evidence="1 9" id="KW-0479">Metal-binding</keyword>
<dbReference type="GO" id="GO:0008270">
    <property type="term" value="F:zinc ion binding"/>
    <property type="evidence" value="ECO:0007669"/>
    <property type="project" value="UniProtKB-KW"/>
</dbReference>
<dbReference type="GO" id="GO:0003677">
    <property type="term" value="F:DNA binding"/>
    <property type="evidence" value="ECO:0007669"/>
    <property type="project" value="UniProtKB-UniRule"/>
</dbReference>
<dbReference type="PROSITE" id="PS50884">
    <property type="entry name" value="ZF_DOF_2"/>
    <property type="match status" value="1"/>
</dbReference>
<dbReference type="OrthoDB" id="1927254at2759"/>
<keyword evidence="5 8" id="KW-0238">DNA-binding</keyword>
<evidence type="ECO:0000256" key="8">
    <source>
        <dbReference type="PROSITE-ProRule" id="PRU00071"/>
    </source>
</evidence>
<dbReference type="PaxDb" id="3635-A0A1U8LTB8"/>
<evidence type="ECO:0000256" key="9">
    <source>
        <dbReference type="RuleBase" id="RU369094"/>
    </source>
</evidence>
<name>A0A1U8LTB8_GOSHI</name>
<protein>
    <recommendedName>
        <fullName evidence="9">Dof zinc finger protein</fullName>
    </recommendedName>
</protein>
<gene>
    <name evidence="13" type="primary">LOC107929534</name>
</gene>
<keyword evidence="2 8" id="KW-0863">Zinc-finger</keyword>
<proteinExistence type="predicted"/>
<evidence type="ECO:0000256" key="5">
    <source>
        <dbReference type="ARBA" id="ARBA00023125"/>
    </source>
</evidence>
<evidence type="ECO:0000313" key="13">
    <source>
        <dbReference type="RefSeq" id="XP_016716464.1"/>
    </source>
</evidence>
<feature type="domain" description="Dof-type" evidence="11">
    <location>
        <begin position="36"/>
        <end position="90"/>
    </location>
</feature>
<dbReference type="GO" id="GO:0003700">
    <property type="term" value="F:DNA-binding transcription factor activity"/>
    <property type="evidence" value="ECO:0007669"/>
    <property type="project" value="UniProtKB-UniRule"/>
</dbReference>
<evidence type="ECO:0000256" key="2">
    <source>
        <dbReference type="ARBA" id="ARBA00022771"/>
    </source>
</evidence>
<evidence type="ECO:0000259" key="11">
    <source>
        <dbReference type="PROSITE" id="PS50884"/>
    </source>
</evidence>
<dbReference type="PANTHER" id="PTHR31992">
    <property type="entry name" value="DOF ZINC FINGER PROTEIN DOF1.4-RELATED"/>
    <property type="match status" value="1"/>
</dbReference>
<dbReference type="AlphaFoldDB" id="A0A1U8LTB8"/>
<dbReference type="InterPro" id="IPR045174">
    <property type="entry name" value="Dof"/>
</dbReference>
<keyword evidence="12" id="KW-1185">Reference proteome</keyword>
<dbReference type="PROSITE" id="PS01361">
    <property type="entry name" value="ZF_DOF_1"/>
    <property type="match status" value="1"/>
</dbReference>
<keyword evidence="4 9" id="KW-0805">Transcription regulation</keyword>
<evidence type="ECO:0000256" key="4">
    <source>
        <dbReference type="ARBA" id="ARBA00023015"/>
    </source>
</evidence>
<dbReference type="GeneID" id="107929534"/>
<dbReference type="KEGG" id="ghi:107929534"/>
<dbReference type="RefSeq" id="XP_016716464.1">
    <property type="nucleotide sequence ID" value="XM_016860975.2"/>
</dbReference>
<dbReference type="Pfam" id="PF02701">
    <property type="entry name" value="Zn_ribbon_Dof"/>
    <property type="match status" value="1"/>
</dbReference>
<feature type="region of interest" description="Disordered" evidence="10">
    <location>
        <begin position="77"/>
        <end position="100"/>
    </location>
</feature>
<evidence type="ECO:0000256" key="7">
    <source>
        <dbReference type="ARBA" id="ARBA00023242"/>
    </source>
</evidence>
<comment type="subcellular location">
    <subcellularLocation>
        <location evidence="8 9">Nucleus</location>
    </subcellularLocation>
</comment>
<evidence type="ECO:0000256" key="1">
    <source>
        <dbReference type="ARBA" id="ARBA00022723"/>
    </source>
</evidence>
<dbReference type="PANTHER" id="PTHR31992:SF301">
    <property type="entry name" value="DOF ZINC FINGER PROTEIN DOF3.7"/>
    <property type="match status" value="1"/>
</dbReference>
<keyword evidence="7 8" id="KW-0539">Nucleus</keyword>
<sequence>MEATQWEEGIGVTKPMAIGGYSRSSGRVQKGSEANLNCPRCNSTNTKFCYYNNYSLSQPRYFCKTCRRYWTHGGSLRNVPVGGGSRKNKTSSSKKLDDDHLIHQNPKIHEGDHHQVINLAYPPVVPAEAYNSSQRLPFMPEIGDANTGIYSSGFPVLDPGLKFSSDGFGTGYDENHQGVEENGERLLFPVMEESKQVPMNTMNELEEDKEQGESTGHW</sequence>
<dbReference type="InterPro" id="IPR003851">
    <property type="entry name" value="Znf_Dof"/>
</dbReference>
<dbReference type="STRING" id="3635.A0A1U8LTB8"/>
<dbReference type="Proteomes" id="UP000818029">
    <property type="component" value="Chromosome A12"/>
</dbReference>
<keyword evidence="3 9" id="KW-0862">Zinc</keyword>
<reference evidence="13" key="2">
    <citation type="submission" date="2025-08" db="UniProtKB">
        <authorList>
            <consortium name="RefSeq"/>
        </authorList>
    </citation>
    <scope>IDENTIFICATION</scope>
</reference>
<organism evidence="12 13">
    <name type="scientific">Gossypium hirsutum</name>
    <name type="common">Upland cotton</name>
    <name type="synonym">Gossypium mexicanum</name>
    <dbReference type="NCBI Taxonomy" id="3635"/>
    <lineage>
        <taxon>Eukaryota</taxon>
        <taxon>Viridiplantae</taxon>
        <taxon>Streptophyta</taxon>
        <taxon>Embryophyta</taxon>
        <taxon>Tracheophyta</taxon>
        <taxon>Spermatophyta</taxon>
        <taxon>Magnoliopsida</taxon>
        <taxon>eudicotyledons</taxon>
        <taxon>Gunneridae</taxon>
        <taxon>Pentapetalae</taxon>
        <taxon>rosids</taxon>
        <taxon>malvids</taxon>
        <taxon>Malvales</taxon>
        <taxon>Malvaceae</taxon>
        <taxon>Malvoideae</taxon>
        <taxon>Gossypium</taxon>
    </lineage>
</organism>
<evidence type="ECO:0000256" key="6">
    <source>
        <dbReference type="ARBA" id="ARBA00023163"/>
    </source>
</evidence>
<keyword evidence="6 9" id="KW-0804">Transcription</keyword>
<evidence type="ECO:0000256" key="10">
    <source>
        <dbReference type="SAM" id="MobiDB-lite"/>
    </source>
</evidence>
<reference evidence="12" key="1">
    <citation type="journal article" date="2020" name="Nat. Genet.">
        <title>Genomic diversifications of five Gossypium allopolyploid species and their impact on cotton improvement.</title>
        <authorList>
            <person name="Chen Z.J."/>
            <person name="Sreedasyam A."/>
            <person name="Ando A."/>
            <person name="Song Q."/>
            <person name="De Santiago L.M."/>
            <person name="Hulse-Kemp A.M."/>
            <person name="Ding M."/>
            <person name="Ye W."/>
            <person name="Kirkbride R.C."/>
            <person name="Jenkins J."/>
            <person name="Plott C."/>
            <person name="Lovell J."/>
            <person name="Lin Y.M."/>
            <person name="Vaughn R."/>
            <person name="Liu B."/>
            <person name="Simpson S."/>
            <person name="Scheffler B.E."/>
            <person name="Wen L."/>
            <person name="Saski C.A."/>
            <person name="Grover C.E."/>
            <person name="Hu G."/>
            <person name="Conover J.L."/>
            <person name="Carlson J.W."/>
            <person name="Shu S."/>
            <person name="Boston L.B."/>
            <person name="Williams M."/>
            <person name="Peterson D.G."/>
            <person name="McGee K."/>
            <person name="Jones D.C."/>
            <person name="Wendel J.F."/>
            <person name="Stelly D.M."/>
            <person name="Grimwood J."/>
            <person name="Schmutz J."/>
        </authorList>
    </citation>
    <scope>NUCLEOTIDE SEQUENCE [LARGE SCALE GENOMIC DNA]</scope>
    <source>
        <strain evidence="12">cv. TM-1</strain>
    </source>
</reference>
<evidence type="ECO:0000313" key="12">
    <source>
        <dbReference type="Proteomes" id="UP000818029"/>
    </source>
</evidence>
<accession>A0A1U8LTB8</accession>